<evidence type="ECO:0000313" key="2">
    <source>
        <dbReference type="Proteomes" id="UP000050741"/>
    </source>
</evidence>
<dbReference type="AlphaFoldDB" id="A0A183BNB7"/>
<dbReference type="Proteomes" id="UP000050741">
    <property type="component" value="Unassembled WGS sequence"/>
</dbReference>
<keyword evidence="1" id="KW-0732">Signal</keyword>
<evidence type="ECO:0000313" key="3">
    <source>
        <dbReference type="WBParaSite" id="GPLIN_000210300"/>
    </source>
</evidence>
<protein>
    <submittedName>
        <fullName evidence="3">Secreted protein</fullName>
    </submittedName>
</protein>
<dbReference type="WBParaSite" id="GPLIN_000210300">
    <property type="protein sequence ID" value="GPLIN_000210300"/>
    <property type="gene ID" value="GPLIN_000210300"/>
</dbReference>
<evidence type="ECO:0000256" key="1">
    <source>
        <dbReference type="SAM" id="SignalP"/>
    </source>
</evidence>
<keyword evidence="2" id="KW-1185">Reference proteome</keyword>
<feature type="chain" id="PRO_5008146370" evidence="1">
    <location>
        <begin position="23"/>
        <end position="111"/>
    </location>
</feature>
<sequence length="111" mass="12477">MNLVVPFLVLLHCLTFPYNCYGIHCKTGTYNTMGGYGYIAPAACSKEKQFCYGVICSNENWEQLDWGCSAHNSCDELSAEIEKILPLRRQQSRRAAFSPQTCVSFAVLLKL</sequence>
<proteinExistence type="predicted"/>
<name>A0A183BNB7_GLOPA</name>
<reference evidence="3" key="2">
    <citation type="submission" date="2016-06" db="UniProtKB">
        <authorList>
            <consortium name="WormBaseParasite"/>
        </authorList>
    </citation>
    <scope>IDENTIFICATION</scope>
</reference>
<feature type="signal peptide" evidence="1">
    <location>
        <begin position="1"/>
        <end position="22"/>
    </location>
</feature>
<organism evidence="2 3">
    <name type="scientific">Globodera pallida</name>
    <name type="common">Potato cyst nematode worm</name>
    <name type="synonym">Heterodera pallida</name>
    <dbReference type="NCBI Taxonomy" id="36090"/>
    <lineage>
        <taxon>Eukaryota</taxon>
        <taxon>Metazoa</taxon>
        <taxon>Ecdysozoa</taxon>
        <taxon>Nematoda</taxon>
        <taxon>Chromadorea</taxon>
        <taxon>Rhabditida</taxon>
        <taxon>Tylenchina</taxon>
        <taxon>Tylenchomorpha</taxon>
        <taxon>Tylenchoidea</taxon>
        <taxon>Heteroderidae</taxon>
        <taxon>Heteroderinae</taxon>
        <taxon>Globodera</taxon>
    </lineage>
</organism>
<accession>A0A183BNB7</accession>
<reference evidence="2" key="1">
    <citation type="submission" date="2014-05" db="EMBL/GenBank/DDBJ databases">
        <title>The genome and life-stage specific transcriptomes of Globodera pallida elucidate key aspects of plant parasitism by a cyst nematode.</title>
        <authorList>
            <person name="Cotton J.A."/>
            <person name="Lilley C.J."/>
            <person name="Jones L.M."/>
            <person name="Kikuchi T."/>
            <person name="Reid A.J."/>
            <person name="Thorpe P."/>
            <person name="Tsai I.J."/>
            <person name="Beasley H."/>
            <person name="Blok V."/>
            <person name="Cock P.J.A."/>
            <person name="Van den Akker S.E."/>
            <person name="Holroyd N."/>
            <person name="Hunt M."/>
            <person name="Mantelin S."/>
            <person name="Naghra H."/>
            <person name="Pain A."/>
            <person name="Palomares-Rius J.E."/>
            <person name="Zarowiecki M."/>
            <person name="Berriman M."/>
            <person name="Jones J.T."/>
            <person name="Urwin P.E."/>
        </authorList>
    </citation>
    <scope>NUCLEOTIDE SEQUENCE [LARGE SCALE GENOMIC DNA]</scope>
    <source>
        <strain evidence="2">Lindley</strain>
    </source>
</reference>